<accession>A0A6C0EUL5</accession>
<organism evidence="1">
    <name type="scientific">viral metagenome</name>
    <dbReference type="NCBI Taxonomy" id="1070528"/>
    <lineage>
        <taxon>unclassified sequences</taxon>
        <taxon>metagenomes</taxon>
        <taxon>organismal metagenomes</taxon>
    </lineage>
</organism>
<reference evidence="1" key="1">
    <citation type="journal article" date="2020" name="Nature">
        <title>Giant virus diversity and host interactions through global metagenomics.</title>
        <authorList>
            <person name="Schulz F."/>
            <person name="Roux S."/>
            <person name="Paez-Espino D."/>
            <person name="Jungbluth S."/>
            <person name="Walsh D.A."/>
            <person name="Denef V.J."/>
            <person name="McMahon K.D."/>
            <person name="Konstantinidis K.T."/>
            <person name="Eloe-Fadrosh E.A."/>
            <person name="Kyrpides N.C."/>
            <person name="Woyke T."/>
        </authorList>
    </citation>
    <scope>NUCLEOTIDE SEQUENCE</scope>
    <source>
        <strain evidence="1">GVMAG-M-3300009161-30</strain>
    </source>
</reference>
<sequence length="194" mass="22627">MEPTHVDQSKQKIIHQKNGIIIKLLDKNKYELSFEIENNNIILTKLINFHLMRVIYEVNKDIFDDFSLDIHSNNEADIFLSFKHFFEDLGFPKRYSLLHVNMHSDTNSAIFTANTMYNTLHKNANANANATILPIDNLEITCKIETAHKIKIVNVITFNSSFEIPGFVEKMSVQIFNKIFLRTKQFIENYTNNV</sequence>
<evidence type="ECO:0000313" key="1">
    <source>
        <dbReference type="EMBL" id="QHT32698.1"/>
    </source>
</evidence>
<name>A0A6C0EUL5_9ZZZZ</name>
<protein>
    <submittedName>
        <fullName evidence="1">Uncharacterized protein</fullName>
    </submittedName>
</protein>
<dbReference type="AlphaFoldDB" id="A0A6C0EUL5"/>
<dbReference type="EMBL" id="MN738946">
    <property type="protein sequence ID" value="QHT32698.1"/>
    <property type="molecule type" value="Genomic_DNA"/>
</dbReference>
<proteinExistence type="predicted"/>